<organism evidence="2 3">
    <name type="scientific">Dictyobacter formicarum</name>
    <dbReference type="NCBI Taxonomy" id="2778368"/>
    <lineage>
        <taxon>Bacteria</taxon>
        <taxon>Bacillati</taxon>
        <taxon>Chloroflexota</taxon>
        <taxon>Ktedonobacteria</taxon>
        <taxon>Ktedonobacterales</taxon>
        <taxon>Dictyobacteraceae</taxon>
        <taxon>Dictyobacter</taxon>
    </lineage>
</organism>
<protein>
    <recommendedName>
        <fullName evidence="4">DUF5658 domain-containing protein</fullName>
    </recommendedName>
</protein>
<evidence type="ECO:0008006" key="4">
    <source>
        <dbReference type="Google" id="ProtNLM"/>
    </source>
</evidence>
<dbReference type="RefSeq" id="WP_201359936.1">
    <property type="nucleotide sequence ID" value="NZ_BNJJ01000001.1"/>
</dbReference>
<proteinExistence type="predicted"/>
<accession>A0ABQ3V9R2</accession>
<keyword evidence="1" id="KW-1133">Transmembrane helix</keyword>
<keyword evidence="1" id="KW-0472">Membrane</keyword>
<dbReference type="EMBL" id="BNJJ01000001">
    <property type="protein sequence ID" value="GHO82241.1"/>
    <property type="molecule type" value="Genomic_DNA"/>
</dbReference>
<comment type="caution">
    <text evidence="2">The sequence shown here is derived from an EMBL/GenBank/DDBJ whole genome shotgun (WGS) entry which is preliminary data.</text>
</comment>
<name>A0ABQ3V9R2_9CHLR</name>
<keyword evidence="1" id="KW-0812">Transmembrane</keyword>
<evidence type="ECO:0000313" key="3">
    <source>
        <dbReference type="Proteomes" id="UP000635565"/>
    </source>
</evidence>
<evidence type="ECO:0000313" key="2">
    <source>
        <dbReference type="EMBL" id="GHO82241.1"/>
    </source>
</evidence>
<keyword evidence="3" id="KW-1185">Reference proteome</keyword>
<evidence type="ECO:0000256" key="1">
    <source>
        <dbReference type="SAM" id="Phobius"/>
    </source>
</evidence>
<gene>
    <name evidence="2" type="ORF">KSZ_02470</name>
</gene>
<sequence length="64" mass="7366">MTLREDHSQVRKGIAPRIMAILNSFLLALFDWLGVTNVASQMRVFDAHPILALRLFFLSLLRIK</sequence>
<feature type="transmembrane region" description="Helical" evidence="1">
    <location>
        <begin position="20"/>
        <end position="39"/>
    </location>
</feature>
<reference evidence="2 3" key="1">
    <citation type="journal article" date="2021" name="Int. J. Syst. Evol. Microbiol.">
        <title>Reticulibacter mediterranei gen. nov., sp. nov., within the new family Reticulibacteraceae fam. nov., and Ktedonospora formicarum gen. nov., sp. nov., Ktedonobacter robiniae sp. nov., Dictyobacter formicarum sp. nov. and Dictyobacter arantiisoli sp. nov., belonging to the class Ktedonobacteria.</title>
        <authorList>
            <person name="Yabe S."/>
            <person name="Zheng Y."/>
            <person name="Wang C.M."/>
            <person name="Sakai Y."/>
            <person name="Abe K."/>
            <person name="Yokota A."/>
            <person name="Donadio S."/>
            <person name="Cavaletti L."/>
            <person name="Monciardini P."/>
        </authorList>
    </citation>
    <scope>NUCLEOTIDE SEQUENCE [LARGE SCALE GENOMIC DNA]</scope>
    <source>
        <strain evidence="2 3">SOSP1-9</strain>
    </source>
</reference>
<dbReference type="Proteomes" id="UP000635565">
    <property type="component" value="Unassembled WGS sequence"/>
</dbReference>